<comment type="similarity">
    <text evidence="1">Belongs to the protein kinase superfamily. ADCK protein kinase family.</text>
</comment>
<dbReference type="InterPro" id="IPR011009">
    <property type="entry name" value="Kinase-like_dom_sf"/>
</dbReference>
<feature type="transmembrane region" description="Helical" evidence="3">
    <location>
        <begin position="633"/>
        <end position="652"/>
    </location>
</feature>
<evidence type="ECO:0000256" key="3">
    <source>
        <dbReference type="SAM" id="Phobius"/>
    </source>
</evidence>
<proteinExistence type="inferred from homology"/>
<dbReference type="RefSeq" id="WP_346114842.1">
    <property type="nucleotide sequence ID" value="NZ_BAAAMU010000184.1"/>
</dbReference>
<feature type="compositionally biased region" description="Low complexity" evidence="2">
    <location>
        <begin position="320"/>
        <end position="346"/>
    </location>
</feature>
<sequence>MDFPTAVVVGIATLLTIMLLAVATQRLLDVRFGALRTFLAALLAFGLAQPVLEPILSTIGPMDGGQPPDAAALGLLLLVLMCMVLIPMTVLVVAEALVPPGSLPGPLELARSVRGRLSRGRRYSQITRIAVRHGLGPYLRGRGERLDDRSGKLRLAASLRAALDDGGVTFVKLGQVLSTRRDLLPAEFVEELGRLQDQVSPAPWERIEPVLRAELGGPVDEVFAEFDRTPLAAASIGQVHAARLRSGADVVVKVQRPGIEAVVGKDLEIVRRLAATLESRTRWGRSLGLRDLAEGFATAIREELDFRVEAANMAAVSASRGTPRAAETTAETTAETAAGPTGTAAGHAESPAGSGGLLSGSRGGGTAVAYPAPVGSMCSERVLVMERLPGRPITAADPEEGPRLARDLLDCLLRQILVEGVFHADPHPGNLMLLDDGTLGLLDFGSVGRLDASVRSALQRFLLAMNRQDPLGVTDALLEVVPRPEEIDEPALERALGQFMARHLGPGMDSARMFTDLFTIVSEYGLSIPPEVAAVFRALATLEGTLVRLSPGFNLIGEARAFAGRYLSEQVTPETIKESLTQELTALVPMLRRLPRRVERIASAAEHGRFTVNVRLLADERDRRYVTGLLHQVLLTVLGATAGLMAVILLGTEGGTPLVGTTSLLHLIGYNLLVIPAILGLRVLALVFRRPRASDERTGAR</sequence>
<dbReference type="InterPro" id="IPR004147">
    <property type="entry name" value="ABC1_dom"/>
</dbReference>
<dbReference type="Pfam" id="PF03109">
    <property type="entry name" value="ABC1"/>
    <property type="match status" value="2"/>
</dbReference>
<dbReference type="SUPFAM" id="SSF56112">
    <property type="entry name" value="Protein kinase-like (PK-like)"/>
    <property type="match status" value="1"/>
</dbReference>
<feature type="transmembrane region" description="Helical" evidence="3">
    <location>
        <begin position="6"/>
        <end position="23"/>
    </location>
</feature>
<dbReference type="PANTHER" id="PTHR10566:SF113">
    <property type="entry name" value="PROTEIN ACTIVITY OF BC1 COMPLEX KINASE 7, CHLOROPLASTIC"/>
    <property type="match status" value="1"/>
</dbReference>
<evidence type="ECO:0000256" key="1">
    <source>
        <dbReference type="ARBA" id="ARBA00009670"/>
    </source>
</evidence>
<feature type="region of interest" description="Disordered" evidence="2">
    <location>
        <begin position="317"/>
        <end position="360"/>
    </location>
</feature>
<feature type="domain" description="ABC1 atypical kinase-like" evidence="4">
    <location>
        <begin position="375"/>
        <end position="473"/>
    </location>
</feature>
<dbReference type="Proteomes" id="UP001500064">
    <property type="component" value="Unassembled WGS sequence"/>
</dbReference>
<evidence type="ECO:0000259" key="4">
    <source>
        <dbReference type="Pfam" id="PF03109"/>
    </source>
</evidence>
<keyword evidence="6" id="KW-1185">Reference proteome</keyword>
<feature type="domain" description="ABC1 atypical kinase-like" evidence="4">
    <location>
        <begin position="194"/>
        <end position="317"/>
    </location>
</feature>
<keyword evidence="3" id="KW-0472">Membrane</keyword>
<evidence type="ECO:0000313" key="6">
    <source>
        <dbReference type="Proteomes" id="UP001500064"/>
    </source>
</evidence>
<accession>A0ABP4TQT3</accession>
<comment type="caution">
    <text evidence="5">The sequence shown here is derived from an EMBL/GenBank/DDBJ whole genome shotgun (WGS) entry which is preliminary data.</text>
</comment>
<dbReference type="InterPro" id="IPR050154">
    <property type="entry name" value="UbiB_kinase"/>
</dbReference>
<dbReference type="CDD" id="cd05121">
    <property type="entry name" value="ABC1_ADCK3-like"/>
    <property type="match status" value="1"/>
</dbReference>
<protein>
    <submittedName>
        <fullName evidence="5">AarF/UbiB family protein</fullName>
    </submittedName>
</protein>
<feature type="transmembrane region" description="Helical" evidence="3">
    <location>
        <begin position="35"/>
        <end position="52"/>
    </location>
</feature>
<evidence type="ECO:0000313" key="5">
    <source>
        <dbReference type="EMBL" id="GAA1692228.1"/>
    </source>
</evidence>
<gene>
    <name evidence="5" type="ORF">GCM10009733_105420</name>
</gene>
<reference evidence="6" key="1">
    <citation type="journal article" date="2019" name="Int. J. Syst. Evol. Microbiol.">
        <title>The Global Catalogue of Microorganisms (GCM) 10K type strain sequencing project: providing services to taxonomists for standard genome sequencing and annotation.</title>
        <authorList>
            <consortium name="The Broad Institute Genomics Platform"/>
            <consortium name="The Broad Institute Genome Sequencing Center for Infectious Disease"/>
            <person name="Wu L."/>
            <person name="Ma J."/>
        </authorList>
    </citation>
    <scope>NUCLEOTIDE SEQUENCE [LARGE SCALE GENOMIC DNA]</scope>
    <source>
        <strain evidence="6">JCM 13929</strain>
    </source>
</reference>
<name>A0ABP4TQT3_9ACTN</name>
<feature type="transmembrane region" description="Helical" evidence="3">
    <location>
        <begin position="72"/>
        <end position="94"/>
    </location>
</feature>
<organism evidence="5 6">
    <name type="scientific">Nonomuraea maheshkhaliensis</name>
    <dbReference type="NCBI Taxonomy" id="419590"/>
    <lineage>
        <taxon>Bacteria</taxon>
        <taxon>Bacillati</taxon>
        <taxon>Actinomycetota</taxon>
        <taxon>Actinomycetes</taxon>
        <taxon>Streptosporangiales</taxon>
        <taxon>Streptosporangiaceae</taxon>
        <taxon>Nonomuraea</taxon>
    </lineage>
</organism>
<dbReference type="PANTHER" id="PTHR10566">
    <property type="entry name" value="CHAPERONE-ACTIVITY OF BC1 COMPLEX CABC1 -RELATED"/>
    <property type="match status" value="1"/>
</dbReference>
<keyword evidence="3" id="KW-0812">Transmembrane</keyword>
<evidence type="ECO:0000256" key="2">
    <source>
        <dbReference type="SAM" id="MobiDB-lite"/>
    </source>
</evidence>
<keyword evidence="3" id="KW-1133">Transmembrane helix</keyword>
<dbReference type="EMBL" id="BAAAMU010000184">
    <property type="protein sequence ID" value="GAA1692228.1"/>
    <property type="molecule type" value="Genomic_DNA"/>
</dbReference>
<feature type="transmembrane region" description="Helical" evidence="3">
    <location>
        <begin position="664"/>
        <end position="688"/>
    </location>
</feature>